<accession>A0A2Z4Y4R2</accession>
<name>A0A2Z4Y4R2_SUMC1</name>
<dbReference type="KEGG" id="schv:BRCON_1410"/>
<organism evidence="1 2">
    <name type="scientific">Sumerlaea chitinivorans</name>
    <dbReference type="NCBI Taxonomy" id="2250252"/>
    <lineage>
        <taxon>Bacteria</taxon>
        <taxon>Candidatus Sumerlaeota</taxon>
        <taxon>Candidatus Sumerlaeia</taxon>
        <taxon>Candidatus Sumerlaeales</taxon>
        <taxon>Candidatus Sumerlaeaceae</taxon>
        <taxon>Candidatus Sumerlaea</taxon>
    </lineage>
</organism>
<gene>
    <name evidence="1" type="ORF">BRCON_1410</name>
</gene>
<proteinExistence type="predicted"/>
<reference evidence="1 2" key="1">
    <citation type="submission" date="2018-05" db="EMBL/GenBank/DDBJ databases">
        <title>A metagenomic window into the 2 km-deep terrestrial subsurface aquifer revealed taxonomically and functionally diverse microbial community comprising novel uncultured bacterial lineages.</title>
        <authorList>
            <person name="Kadnikov V.V."/>
            <person name="Mardanov A.V."/>
            <person name="Beletsky A.V."/>
            <person name="Banks D."/>
            <person name="Pimenov N.V."/>
            <person name="Frank Y.A."/>
            <person name="Karnachuk O.V."/>
            <person name="Ravin N.V."/>
        </authorList>
    </citation>
    <scope>NUCLEOTIDE SEQUENCE [LARGE SCALE GENOMIC DNA]</scope>
    <source>
        <strain evidence="1">BY</strain>
    </source>
</reference>
<protein>
    <submittedName>
        <fullName evidence="1">Uncharacterized protein</fullName>
    </submittedName>
</protein>
<evidence type="ECO:0000313" key="2">
    <source>
        <dbReference type="Proteomes" id="UP000262583"/>
    </source>
</evidence>
<dbReference type="EMBL" id="CP030759">
    <property type="protein sequence ID" value="AXA36187.1"/>
    <property type="molecule type" value="Genomic_DNA"/>
</dbReference>
<dbReference type="AlphaFoldDB" id="A0A2Z4Y4R2"/>
<evidence type="ECO:0000313" key="1">
    <source>
        <dbReference type="EMBL" id="AXA36187.1"/>
    </source>
</evidence>
<sequence>MAPTPCDRVRMKGNNALRSPESIVACLLRFLMRRGRALLDWGVTDGLA</sequence>
<dbReference type="Proteomes" id="UP000262583">
    <property type="component" value="Chromosome"/>
</dbReference>